<reference evidence="2" key="1">
    <citation type="submission" date="2019-08" db="EMBL/GenBank/DDBJ databases">
        <authorList>
            <person name="Kucharzyk K."/>
            <person name="Murdoch R.W."/>
            <person name="Higgins S."/>
            <person name="Loffler F."/>
        </authorList>
    </citation>
    <scope>NUCLEOTIDE SEQUENCE</scope>
</reference>
<evidence type="ECO:0000256" key="1">
    <source>
        <dbReference type="SAM" id="MobiDB-lite"/>
    </source>
</evidence>
<protein>
    <submittedName>
        <fullName evidence="2">Uncharacterized protein</fullName>
    </submittedName>
</protein>
<dbReference type="EMBL" id="VSSQ01008938">
    <property type="protein sequence ID" value="MPM40267.1"/>
    <property type="molecule type" value="Genomic_DNA"/>
</dbReference>
<dbReference type="AlphaFoldDB" id="A0A644ZHR2"/>
<proteinExistence type="predicted"/>
<feature type="region of interest" description="Disordered" evidence="1">
    <location>
        <begin position="496"/>
        <end position="524"/>
    </location>
</feature>
<sequence length="524" mass="52833">MRVDLVAHAQVAVEQRVAETVFAGLRAGGVVAGQHGQLVVVGTHAAENGPLVGQIHGVHERQGVRTHLPVTAPALAGIAAASQILQAAEVVAGNVSQAVAVGRAVAAVDAAVRAVGIGDGVVAGLDHVVGVLEARDDFVLHASDLLVPAQVGLVREVVHFLPAGMAAVDGRGGVVAIRANARGAAGTGGGIAVARGAVACQAGELGVGREAIVDARGERVDVGLQEVVALCIDRHVAGGMALGRGADQEAAQVGHVVLAAEAVVVHGHVQVGVHFPQARQCQALALAIRGAAVWHVFAAHQGVHAQGEGVVDGLVGVHRQAIVAIGAHRTGETCEVIVQRGLLGDHVHRAACGATACERGVRTLGDFHLFGREAFARGHARVAQAVHEHVGAGFLATDDVAVAEGVAVFAGAQGDAGLGAQNLLEVGGAGVIDGRLGDHRDGLRCLCQRAGVARVGGGLGLVGRADLGVRVRVYGLFLDCHGGQCFGGRGLRRGDRLGQGAQRQHDSDSGDAVGQAQAPGFLDI</sequence>
<gene>
    <name evidence="2" type="ORF">SDC9_86907</name>
</gene>
<name>A0A644ZHR2_9ZZZZ</name>
<comment type="caution">
    <text evidence="2">The sequence shown here is derived from an EMBL/GenBank/DDBJ whole genome shotgun (WGS) entry which is preliminary data.</text>
</comment>
<organism evidence="2">
    <name type="scientific">bioreactor metagenome</name>
    <dbReference type="NCBI Taxonomy" id="1076179"/>
    <lineage>
        <taxon>unclassified sequences</taxon>
        <taxon>metagenomes</taxon>
        <taxon>ecological metagenomes</taxon>
    </lineage>
</organism>
<accession>A0A644ZHR2</accession>
<evidence type="ECO:0000313" key="2">
    <source>
        <dbReference type="EMBL" id="MPM40267.1"/>
    </source>
</evidence>